<evidence type="ECO:0000259" key="1">
    <source>
        <dbReference type="Pfam" id="PF16408"/>
    </source>
</evidence>
<feature type="domain" description="DUF5121" evidence="3">
    <location>
        <begin position="316"/>
        <end position="430"/>
    </location>
</feature>
<dbReference type="InterPro" id="IPR032184">
    <property type="entry name" value="DUF5016"/>
</dbReference>
<dbReference type="Proteomes" id="UP001363035">
    <property type="component" value="Unassembled WGS sequence"/>
</dbReference>
<evidence type="ECO:0000313" key="4">
    <source>
        <dbReference type="EMBL" id="MEI5984353.1"/>
    </source>
</evidence>
<proteinExistence type="predicted"/>
<comment type="caution">
    <text evidence="4">The sequence shown here is derived from an EMBL/GenBank/DDBJ whole genome shotgun (WGS) entry which is preliminary data.</text>
</comment>
<protein>
    <submittedName>
        <fullName evidence="4">DUF5125 domain-containing protein</fullName>
    </submittedName>
</protein>
<feature type="domain" description="DUF5125" evidence="2">
    <location>
        <begin position="128"/>
        <end position="308"/>
    </location>
</feature>
<keyword evidence="5" id="KW-1185">Reference proteome</keyword>
<reference evidence="4 5" key="1">
    <citation type="submission" date="2024-01" db="EMBL/GenBank/DDBJ databases">
        <title>Sphingobacterium tenebrionis sp. nov., a novel endophyte isolated from tenebrio molitor intestines.</title>
        <authorList>
            <person name="Zhang C."/>
        </authorList>
    </citation>
    <scope>NUCLEOTIDE SEQUENCE [LARGE SCALE GENOMIC DNA]</scope>
    <source>
        <strain evidence="4 5">PU5-4</strain>
    </source>
</reference>
<name>A0ABU8I4A3_9SPHI</name>
<sequence length="444" mass="48539">MKKLINYTAILCLFTLLFSCKEDEFIVPIGGGSPSMEITNLPKTAFFGDSLAFSLNVKDQGVALSTLKAQLLFSGEVVAEKIIRTKDYGEYTGKLFVPFLKDIPNGAAELKFTLENVELVKADTSQSITISRPDFPHINLVTPTKTYKMNRVALNKYELTENLPFKVNGYLEAPAFGAAGNPIQFGWENDMITQGITQNIPFSNSVSGVYTISFNTLTYEAAPFIIGYAFNGEGMKMVNDNLYSVDLTIENGQEITIDGIEGLSAWGISSDYIREDGGKYYFNAMSGKYRFYANFDKEYIYAEAMNGSNLASLNADGTGAIWIIGEGIGKPTVASNEVGWNPDNAICMAPIGGKKYRVTVIAGKSIKTDNINFKFFHQKGWGGEFKNELTTTSDVVFVGNGSNGRDPGNLGLLAGKTLTKDSTYEFVVDLSEGNAKPKLTVTKK</sequence>
<dbReference type="Pfam" id="PF16408">
    <property type="entry name" value="DUF5016"/>
    <property type="match status" value="1"/>
</dbReference>
<evidence type="ECO:0000313" key="5">
    <source>
        <dbReference type="Proteomes" id="UP001363035"/>
    </source>
</evidence>
<dbReference type="RefSeq" id="WP_336557385.1">
    <property type="nucleotide sequence ID" value="NZ_JAYLLN010000009.1"/>
</dbReference>
<accession>A0ABU8I4A3</accession>
<dbReference type="PROSITE" id="PS51257">
    <property type="entry name" value="PROKAR_LIPOPROTEIN"/>
    <property type="match status" value="1"/>
</dbReference>
<dbReference type="Pfam" id="PF17163">
    <property type="entry name" value="DUF5125"/>
    <property type="match status" value="1"/>
</dbReference>
<organism evidence="4 5">
    <name type="scientific">Sphingobacterium tenebrionis</name>
    <dbReference type="NCBI Taxonomy" id="3111775"/>
    <lineage>
        <taxon>Bacteria</taxon>
        <taxon>Pseudomonadati</taxon>
        <taxon>Bacteroidota</taxon>
        <taxon>Sphingobacteriia</taxon>
        <taxon>Sphingobacteriales</taxon>
        <taxon>Sphingobacteriaceae</taxon>
        <taxon>Sphingobacterium</taxon>
    </lineage>
</organism>
<evidence type="ECO:0000259" key="3">
    <source>
        <dbReference type="Pfam" id="PF17165"/>
    </source>
</evidence>
<dbReference type="EMBL" id="JAYLLN010000009">
    <property type="protein sequence ID" value="MEI5984353.1"/>
    <property type="molecule type" value="Genomic_DNA"/>
</dbReference>
<dbReference type="InterPro" id="IPR033429">
    <property type="entry name" value="DUF5125"/>
</dbReference>
<dbReference type="InterPro" id="IPR033430">
    <property type="entry name" value="DUF5121"/>
</dbReference>
<dbReference type="Pfam" id="PF17165">
    <property type="entry name" value="DUF5121"/>
    <property type="match status" value="1"/>
</dbReference>
<gene>
    <name evidence="4" type="ORF">VJ786_05485</name>
</gene>
<evidence type="ECO:0000259" key="2">
    <source>
        <dbReference type="Pfam" id="PF17163"/>
    </source>
</evidence>
<feature type="domain" description="DUF5016" evidence="1">
    <location>
        <begin position="1"/>
        <end position="120"/>
    </location>
</feature>